<evidence type="ECO:0000256" key="8">
    <source>
        <dbReference type="ARBA" id="ARBA00022679"/>
    </source>
</evidence>
<dbReference type="Gene3D" id="1.10.3810.10">
    <property type="entry name" value="Biosynthetic peptidoglycan transglycosylase-like"/>
    <property type="match status" value="1"/>
</dbReference>
<evidence type="ECO:0000256" key="2">
    <source>
        <dbReference type="ARBA" id="ARBA00007090"/>
    </source>
</evidence>
<dbReference type="SUPFAM" id="SSF53955">
    <property type="entry name" value="Lysozyme-like"/>
    <property type="match status" value="1"/>
</dbReference>
<dbReference type="InterPro" id="IPR012338">
    <property type="entry name" value="Beta-lactam/transpept-like"/>
</dbReference>
<feature type="transmembrane region" description="Helical" evidence="18">
    <location>
        <begin position="7"/>
        <end position="30"/>
    </location>
</feature>
<dbReference type="GO" id="GO:0006508">
    <property type="term" value="P:proteolysis"/>
    <property type="evidence" value="ECO:0007669"/>
    <property type="project" value="UniProtKB-KW"/>
</dbReference>
<keyword evidence="7" id="KW-0328">Glycosyltransferase</keyword>
<dbReference type="GO" id="GO:0030288">
    <property type="term" value="C:outer membrane-bounded periplasmic space"/>
    <property type="evidence" value="ECO:0007669"/>
    <property type="project" value="TreeGrafter"/>
</dbReference>
<dbReference type="GO" id="GO:0009252">
    <property type="term" value="P:peptidoglycan biosynthetic process"/>
    <property type="evidence" value="ECO:0007669"/>
    <property type="project" value="UniProtKB-KW"/>
</dbReference>
<evidence type="ECO:0000256" key="4">
    <source>
        <dbReference type="ARBA" id="ARBA00022475"/>
    </source>
</evidence>
<evidence type="ECO:0000256" key="12">
    <source>
        <dbReference type="ARBA" id="ARBA00023136"/>
    </source>
</evidence>
<comment type="similarity">
    <text evidence="2">In the C-terminal section; belongs to the transpeptidase family.</text>
</comment>
<keyword evidence="18" id="KW-0812">Transmembrane</keyword>
<comment type="catalytic activity">
    <reaction evidence="16">
        <text>[GlcNAc-(1-&gt;4)-Mur2Ac(oyl-L-Ala-gamma-D-Glu-L-Lys-D-Ala-D-Ala)](n)-di-trans,octa-cis-undecaprenyl diphosphate + beta-D-GlcNAc-(1-&gt;4)-Mur2Ac(oyl-L-Ala-gamma-D-Glu-L-Lys-D-Ala-D-Ala)-di-trans,octa-cis-undecaprenyl diphosphate = [GlcNAc-(1-&gt;4)-Mur2Ac(oyl-L-Ala-gamma-D-Glu-L-Lys-D-Ala-D-Ala)](n+1)-di-trans,octa-cis-undecaprenyl diphosphate + di-trans,octa-cis-undecaprenyl diphosphate + H(+)</text>
        <dbReference type="Rhea" id="RHEA:23708"/>
        <dbReference type="Rhea" id="RHEA-COMP:9602"/>
        <dbReference type="Rhea" id="RHEA-COMP:9603"/>
        <dbReference type="ChEBI" id="CHEBI:15378"/>
        <dbReference type="ChEBI" id="CHEBI:58405"/>
        <dbReference type="ChEBI" id="CHEBI:60033"/>
        <dbReference type="ChEBI" id="CHEBI:78435"/>
        <dbReference type="EC" id="2.4.99.28"/>
    </reaction>
</comment>
<evidence type="ECO:0000313" key="22">
    <source>
        <dbReference type="Proteomes" id="UP000176864"/>
    </source>
</evidence>
<evidence type="ECO:0000256" key="18">
    <source>
        <dbReference type="SAM" id="Phobius"/>
    </source>
</evidence>
<dbReference type="NCBIfam" id="TIGR02074">
    <property type="entry name" value="PBP_1a_fam"/>
    <property type="match status" value="1"/>
</dbReference>
<keyword evidence="11" id="KW-0573">Peptidoglycan synthesis</keyword>
<dbReference type="EMBL" id="MFEK01000016">
    <property type="protein sequence ID" value="OGE77934.1"/>
    <property type="molecule type" value="Genomic_DNA"/>
</dbReference>
<keyword evidence="18" id="KW-1133">Transmembrane helix</keyword>
<evidence type="ECO:0000256" key="17">
    <source>
        <dbReference type="SAM" id="MobiDB-lite"/>
    </source>
</evidence>
<dbReference type="STRING" id="1817824.A2751_02735"/>
<dbReference type="InterPro" id="IPR001264">
    <property type="entry name" value="Glyco_trans_51"/>
</dbReference>
<reference evidence="21 22" key="1">
    <citation type="journal article" date="2016" name="Nat. Commun.">
        <title>Thousands of microbial genomes shed light on interconnected biogeochemical processes in an aquifer system.</title>
        <authorList>
            <person name="Anantharaman K."/>
            <person name="Brown C.T."/>
            <person name="Hug L.A."/>
            <person name="Sharon I."/>
            <person name="Castelle C.J."/>
            <person name="Probst A.J."/>
            <person name="Thomas B.C."/>
            <person name="Singh A."/>
            <person name="Wilkins M.J."/>
            <person name="Karaoz U."/>
            <person name="Brodie E.L."/>
            <person name="Williams K.H."/>
            <person name="Hubbard S.S."/>
            <person name="Banfield J.F."/>
        </authorList>
    </citation>
    <scope>NUCLEOTIDE SEQUENCE [LARGE SCALE GENOMIC DNA]</scope>
</reference>
<evidence type="ECO:0000256" key="7">
    <source>
        <dbReference type="ARBA" id="ARBA00022676"/>
    </source>
</evidence>
<comment type="similarity">
    <text evidence="3">In the N-terminal section; belongs to the glycosyltransferase 51 family.</text>
</comment>
<dbReference type="GO" id="GO:0008955">
    <property type="term" value="F:peptidoglycan glycosyltransferase activity"/>
    <property type="evidence" value="ECO:0007669"/>
    <property type="project" value="UniProtKB-EC"/>
</dbReference>
<dbReference type="InterPro" id="IPR036950">
    <property type="entry name" value="PBP_transglycosylase"/>
</dbReference>
<dbReference type="SUPFAM" id="SSF56601">
    <property type="entry name" value="beta-lactamase/transpeptidase-like"/>
    <property type="match status" value="1"/>
</dbReference>
<feature type="region of interest" description="Disordered" evidence="17">
    <location>
        <begin position="806"/>
        <end position="841"/>
    </location>
</feature>
<evidence type="ECO:0000256" key="5">
    <source>
        <dbReference type="ARBA" id="ARBA00022645"/>
    </source>
</evidence>
<keyword evidence="10" id="KW-0133">Cell shape</keyword>
<evidence type="ECO:0000256" key="1">
    <source>
        <dbReference type="ARBA" id="ARBA00004236"/>
    </source>
</evidence>
<evidence type="ECO:0000256" key="3">
    <source>
        <dbReference type="ARBA" id="ARBA00007739"/>
    </source>
</evidence>
<dbReference type="GO" id="GO:0008658">
    <property type="term" value="F:penicillin binding"/>
    <property type="evidence" value="ECO:0007669"/>
    <property type="project" value="InterPro"/>
</dbReference>
<dbReference type="InterPro" id="IPR001460">
    <property type="entry name" value="PCN-bd_Tpept"/>
</dbReference>
<evidence type="ECO:0000256" key="9">
    <source>
        <dbReference type="ARBA" id="ARBA00022801"/>
    </source>
</evidence>
<dbReference type="GO" id="GO:0071555">
    <property type="term" value="P:cell wall organization"/>
    <property type="evidence" value="ECO:0007669"/>
    <property type="project" value="UniProtKB-KW"/>
</dbReference>
<evidence type="ECO:0000256" key="16">
    <source>
        <dbReference type="ARBA" id="ARBA00049902"/>
    </source>
</evidence>
<keyword evidence="8" id="KW-0808">Transferase</keyword>
<dbReference type="AlphaFoldDB" id="A0A1F5NK66"/>
<evidence type="ECO:0000256" key="6">
    <source>
        <dbReference type="ARBA" id="ARBA00022670"/>
    </source>
</evidence>
<feature type="compositionally biased region" description="Pro residues" evidence="17">
    <location>
        <begin position="807"/>
        <end position="819"/>
    </location>
</feature>
<evidence type="ECO:0000256" key="11">
    <source>
        <dbReference type="ARBA" id="ARBA00022984"/>
    </source>
</evidence>
<dbReference type="Pfam" id="PF00905">
    <property type="entry name" value="Transpeptidase"/>
    <property type="match status" value="1"/>
</dbReference>
<dbReference type="Gene3D" id="3.40.710.10">
    <property type="entry name" value="DD-peptidase/beta-lactamase superfamily"/>
    <property type="match status" value="1"/>
</dbReference>
<evidence type="ECO:0000313" key="21">
    <source>
        <dbReference type="EMBL" id="OGE77934.1"/>
    </source>
</evidence>
<accession>A0A1F5NK66</accession>
<dbReference type="Pfam" id="PF00912">
    <property type="entry name" value="Transgly"/>
    <property type="match status" value="1"/>
</dbReference>
<keyword evidence="4" id="KW-1003">Cell membrane</keyword>
<keyword evidence="12 18" id="KW-0472">Membrane</keyword>
<evidence type="ECO:0000256" key="15">
    <source>
        <dbReference type="ARBA" id="ARBA00034000"/>
    </source>
</evidence>
<comment type="catalytic activity">
    <reaction evidence="15">
        <text>Preferential cleavage: (Ac)2-L-Lys-D-Ala-|-D-Ala. Also transpeptidation of peptidyl-alanyl moieties that are N-acyl substituents of D-alanine.</text>
        <dbReference type="EC" id="3.4.16.4"/>
    </reaction>
</comment>
<feature type="domain" description="Penicillin-binding protein transpeptidase" evidence="19">
    <location>
        <begin position="322"/>
        <end position="604"/>
    </location>
</feature>
<keyword evidence="13" id="KW-0511">Multifunctional enzyme</keyword>
<evidence type="ECO:0000259" key="19">
    <source>
        <dbReference type="Pfam" id="PF00905"/>
    </source>
</evidence>
<dbReference type="PANTHER" id="PTHR32282:SF11">
    <property type="entry name" value="PENICILLIN-BINDING PROTEIN 1B"/>
    <property type="match status" value="1"/>
</dbReference>
<comment type="caution">
    <text evidence="21">The sequence shown here is derived from an EMBL/GenBank/DDBJ whole genome shotgun (WGS) entry which is preliminary data.</text>
</comment>
<evidence type="ECO:0000256" key="13">
    <source>
        <dbReference type="ARBA" id="ARBA00023268"/>
    </source>
</evidence>
<protein>
    <submittedName>
        <fullName evidence="21">Uncharacterized protein</fullName>
    </submittedName>
</protein>
<organism evidence="21 22">
    <name type="scientific">Candidatus Doudnabacteria bacterium RIFCSPHIGHO2_01_FULL_46_14</name>
    <dbReference type="NCBI Taxonomy" id="1817824"/>
    <lineage>
        <taxon>Bacteria</taxon>
        <taxon>Candidatus Doudnaibacteriota</taxon>
    </lineage>
</organism>
<dbReference type="PANTHER" id="PTHR32282">
    <property type="entry name" value="BINDING PROTEIN TRANSPEPTIDASE, PUTATIVE-RELATED"/>
    <property type="match status" value="1"/>
</dbReference>
<comment type="subcellular location">
    <subcellularLocation>
        <location evidence="1">Cell membrane</location>
    </subcellularLocation>
</comment>
<gene>
    <name evidence="21" type="ORF">A2751_02735</name>
</gene>
<dbReference type="InterPro" id="IPR023346">
    <property type="entry name" value="Lysozyme-like_dom_sf"/>
</dbReference>
<keyword evidence="9" id="KW-0378">Hydrolase</keyword>
<keyword evidence="14" id="KW-0961">Cell wall biogenesis/degradation</keyword>
<dbReference type="GO" id="GO:0005886">
    <property type="term" value="C:plasma membrane"/>
    <property type="evidence" value="ECO:0007669"/>
    <property type="project" value="UniProtKB-SubCell"/>
</dbReference>
<evidence type="ECO:0000259" key="20">
    <source>
        <dbReference type="Pfam" id="PF00912"/>
    </source>
</evidence>
<feature type="domain" description="Glycosyl transferase family 51" evidence="20">
    <location>
        <begin position="56"/>
        <end position="233"/>
    </location>
</feature>
<evidence type="ECO:0000256" key="10">
    <source>
        <dbReference type="ARBA" id="ARBA00022960"/>
    </source>
</evidence>
<dbReference type="InterPro" id="IPR050396">
    <property type="entry name" value="Glycosyltr_51/Transpeptidase"/>
</dbReference>
<dbReference type="GO" id="GO:0008360">
    <property type="term" value="P:regulation of cell shape"/>
    <property type="evidence" value="ECO:0007669"/>
    <property type="project" value="UniProtKB-KW"/>
</dbReference>
<name>A0A1F5NK66_9BACT</name>
<dbReference type="Proteomes" id="UP000176864">
    <property type="component" value="Unassembled WGS sequence"/>
</dbReference>
<dbReference type="FunFam" id="1.10.3810.10:FF:000001">
    <property type="entry name" value="Penicillin-binding protein 1A"/>
    <property type="match status" value="1"/>
</dbReference>
<evidence type="ECO:0000256" key="14">
    <source>
        <dbReference type="ARBA" id="ARBA00023316"/>
    </source>
</evidence>
<keyword evidence="6" id="KW-0645">Protease</keyword>
<sequence length="841" mass="92924">MKKTRKILLFLLLFFAVIIPAAIIAVFLYYSATLPGADALVSRDVPESTKIYDRHGTLLYEFHGDAKRTIVSLREIPLMVRQAAIAIEDKNFYKHMGFDMEGIARASYINWKTGDKTQGASTITQQFVRNAVLTREKTWRRKFKELVLAFNLEVKYPKEKILELYFNEIPYGSNLYGIQAASQAYFGKPARDLSLAQAAHLAALPKAPTYYSPYGPHSDELKTRALLVLRKMQEQGFINQSQVDEARAEKVVFQKISAPIIAPHFVFYVQDILREKYGEKAAREGGMRVRTTLDLNLQRLAEETVLKHSLANEKNWRGKNAALVAVDPRTGEVLAMVGGRDYFEKENDGEVNVALRPRQPGSSFKPYVYATAFKEGLSPGSLVMDVPTNFGRYGSRDYVPQNYSKRNYGPISIRQALQGSLNVPAVKTLMLVGINDAVDTAESMGLSTLTNRSRYGPALVLGGAEVKLLEHTAAFGAFGAGGKLYETTPILEITDHSGKIIEVLNRDKGRQAIHPQIAYQITNVLSDNEARMFIFSNRKNKLTLPDGRPVAVKTGTTQEFRDAWTVGYTPSISVGVWVGNNDNAPMRYGADGLYVAAPIWNEFISRALQDTPVEIFTRPPGIVELAVDKLSGKLPTSNTPQTKTEIFALDFNVPVTEDDFHIARNGRVVSILRSEKPGDPAWDEPVRAYAIAHGYGFSNGTYIANEPVENADLGGGEESDISVNVRVSPRISAVPWSFAVQTASIFPVSQIIVKVDEQTETTANANEIYHVSQNRYADGMHFMTVEVTTDQGQKQTTIIPLEFALQSPPPLPAPSPAGAPTPVGTIVDNNPIYTPPDPTAP</sequence>
<proteinExistence type="inferred from homology"/>
<keyword evidence="5" id="KW-0121">Carboxypeptidase</keyword>
<dbReference type="GO" id="GO:0009002">
    <property type="term" value="F:serine-type D-Ala-D-Ala carboxypeptidase activity"/>
    <property type="evidence" value="ECO:0007669"/>
    <property type="project" value="UniProtKB-EC"/>
</dbReference>